<accession>A0A6G3MEK6</accession>
<protein>
    <submittedName>
        <fullName evidence="7">Trifunctional enzyme subunit beta, mitochondrial (Trinotate prediction)</fullName>
    </submittedName>
</protein>
<dbReference type="PANTHER" id="PTHR18919">
    <property type="entry name" value="ACETYL-COA C-ACYLTRANSFERASE"/>
    <property type="match status" value="1"/>
</dbReference>
<dbReference type="SUPFAM" id="SSF53901">
    <property type="entry name" value="Thiolase-like"/>
    <property type="match status" value="1"/>
</dbReference>
<dbReference type="Gene3D" id="3.40.47.10">
    <property type="match status" value="1"/>
</dbReference>
<feature type="domain" description="Thiolase N-terminal" evidence="6">
    <location>
        <begin position="8"/>
        <end position="248"/>
    </location>
</feature>
<dbReference type="EMBL" id="GHBP01000693">
    <property type="protein sequence ID" value="NDJ92429.1"/>
    <property type="molecule type" value="Transcribed_RNA"/>
</dbReference>
<evidence type="ECO:0000313" key="7">
    <source>
        <dbReference type="EMBL" id="NDJ92429.1"/>
    </source>
</evidence>
<dbReference type="Pfam" id="PF00108">
    <property type="entry name" value="Thiolase_N"/>
    <property type="match status" value="1"/>
</dbReference>
<evidence type="ECO:0000256" key="2">
    <source>
        <dbReference type="ARBA" id="ARBA00022679"/>
    </source>
</evidence>
<dbReference type="AlphaFoldDB" id="A0A6G3MEK6"/>
<evidence type="ECO:0000259" key="6">
    <source>
        <dbReference type="Pfam" id="PF00108"/>
    </source>
</evidence>
<evidence type="ECO:0000256" key="3">
    <source>
        <dbReference type="ARBA" id="ARBA00022832"/>
    </source>
</evidence>
<evidence type="ECO:0000256" key="1">
    <source>
        <dbReference type="ARBA" id="ARBA00010982"/>
    </source>
</evidence>
<comment type="similarity">
    <text evidence="1">Belongs to the thiolase-like superfamily. Thiolase family.</text>
</comment>
<dbReference type="GO" id="GO:0003985">
    <property type="term" value="F:acetyl-CoA C-acetyltransferase activity"/>
    <property type="evidence" value="ECO:0007669"/>
    <property type="project" value="TreeGrafter"/>
</dbReference>
<keyword evidence="3" id="KW-0276">Fatty acid metabolism</keyword>
<keyword evidence="4" id="KW-0443">Lipid metabolism</keyword>
<evidence type="ECO:0000256" key="4">
    <source>
        <dbReference type="ARBA" id="ARBA00023098"/>
    </source>
</evidence>
<organism evidence="7">
    <name type="scientific">Henneguya salminicola</name>
    <name type="common">Myxosporean</name>
    <dbReference type="NCBI Taxonomy" id="69463"/>
    <lineage>
        <taxon>Eukaryota</taxon>
        <taxon>Metazoa</taxon>
        <taxon>Cnidaria</taxon>
        <taxon>Myxozoa</taxon>
        <taxon>Myxosporea</taxon>
        <taxon>Bivalvulida</taxon>
        <taxon>Platysporina</taxon>
        <taxon>Myxobolidae</taxon>
        <taxon>Henneguya</taxon>
    </lineage>
</organism>
<dbReference type="InterPro" id="IPR016039">
    <property type="entry name" value="Thiolase-like"/>
</dbReference>
<dbReference type="OrthoDB" id="5404651at2759"/>
<dbReference type="InterPro" id="IPR020616">
    <property type="entry name" value="Thiolase_N"/>
</dbReference>
<proteinExistence type="inferred from homology"/>
<dbReference type="GO" id="GO:0005739">
    <property type="term" value="C:mitochondrion"/>
    <property type="evidence" value="ECO:0007669"/>
    <property type="project" value="TreeGrafter"/>
</dbReference>
<keyword evidence="5" id="KW-0012">Acyltransferase</keyword>
<evidence type="ECO:0000256" key="5">
    <source>
        <dbReference type="ARBA" id="ARBA00023315"/>
    </source>
</evidence>
<dbReference type="GO" id="GO:0006635">
    <property type="term" value="P:fatty acid beta-oxidation"/>
    <property type="evidence" value="ECO:0007669"/>
    <property type="project" value="TreeGrafter"/>
</dbReference>
<name>A0A6G3MEK6_HENSL</name>
<keyword evidence="2" id="KW-0808">Transferase</keyword>
<dbReference type="PANTHER" id="PTHR18919:SF153">
    <property type="entry name" value="TRIFUNCTIONAL ENZYME SUBUNIT BETA, MITOCHONDRIAL"/>
    <property type="match status" value="1"/>
</dbReference>
<reference evidence="7" key="1">
    <citation type="submission" date="2018-11" db="EMBL/GenBank/DDBJ databases">
        <title>Henneguya salminicola genome and transcriptome.</title>
        <authorList>
            <person name="Yahalomi D."/>
            <person name="Atkinson S.D."/>
            <person name="Neuhof M."/>
            <person name="Chang E.S."/>
            <person name="Philippe H."/>
            <person name="Cartwright P."/>
            <person name="Bartholomew J.L."/>
            <person name="Huchon D."/>
        </authorList>
    </citation>
    <scope>NUCLEOTIDE SEQUENCE</scope>
    <source>
        <strain evidence="7">Hz1</strain>
        <tissue evidence="7">Whole</tissue>
    </source>
</reference>
<sequence>MLLKKLDFVKYCIIGNAVQNIKYTNIAQDIANLVNDNYLIPSHTINAACISSLLSTTTAYDMIKSRHYDAIIAGGFEFMTDMPIRISKNMRRAIVDVTDKVSFQRYLIKILSEFPWFSKYEIPKFEDFSTGRSMVNECELMCRIIGITRQHADEYTAISHTRAAFSRDHNLDSDKVPLRIDHHKIISNDNTIQERNIHKLTALRPASSLTNGGGSSTFWHKNPVEGIVTAGNSTDLTDGAAISLLSSEQIAIEKGFRPKAYIRGYITTSHQPKQHFLLRF</sequence>